<name>A0A1E2V9Z2_9GAMM</name>
<comment type="similarity">
    <text evidence="2">Belongs to the RdgC family.</text>
</comment>
<dbReference type="PANTHER" id="PTHR38103:SF1">
    <property type="entry name" value="RECOMBINATION-ASSOCIATED PROTEIN RDGC"/>
    <property type="match status" value="1"/>
</dbReference>
<evidence type="ECO:0000313" key="7">
    <source>
        <dbReference type="Proteomes" id="UP000094291"/>
    </source>
</evidence>
<evidence type="ECO:0000256" key="3">
    <source>
        <dbReference type="ARBA" id="ARBA00022296"/>
    </source>
</evidence>
<proteinExistence type="inferred from homology"/>
<evidence type="ECO:0000256" key="4">
    <source>
        <dbReference type="ARBA" id="ARBA00022490"/>
    </source>
</evidence>
<accession>A0A1E2V9Z2</accession>
<dbReference type="STRING" id="197479.BFW38_08905"/>
<dbReference type="EMBL" id="MDTQ01000001">
    <property type="protein sequence ID" value="ODC03646.1"/>
    <property type="molecule type" value="Genomic_DNA"/>
</dbReference>
<dbReference type="AlphaFoldDB" id="A0A1E2V9Z2"/>
<dbReference type="RefSeq" id="WP_068998062.1">
    <property type="nucleotide sequence ID" value="NZ_MDTQ01000001.1"/>
</dbReference>
<evidence type="ECO:0000313" key="6">
    <source>
        <dbReference type="EMBL" id="ODC03646.1"/>
    </source>
</evidence>
<evidence type="ECO:0000256" key="1">
    <source>
        <dbReference type="ARBA" id="ARBA00004453"/>
    </source>
</evidence>
<dbReference type="InterPro" id="IPR007476">
    <property type="entry name" value="RdgC"/>
</dbReference>
<sequence length="304" mass="34759">MWFKALRVYQARTDDQWPLDSLRSALEEKRFQHCSGQEAHRYGWVSVLPGQDLLVHEQARHYLMRLRIEERLLPTAVLKEQVHEKVEQIEAEEGRKVSRKEQKTLLEDLRAELLPRAFTRSKYIWVWLDNETQRVIVDTSSEKQAELALNALRESLGSFPVVPMATQQSPSTLMTQWIEQAAPADLTPQESCELRDGEDEQAVIRCRGQDLASDEIRQHLEAGKRVTQLALDWQDQIQFTLTDQWVMKGLTFADALQEEASDANPDQDPMTALDAEFILMSRTLAPLITRLVSLLGGPAGRTTA</sequence>
<dbReference type="GO" id="GO:0043590">
    <property type="term" value="C:bacterial nucleoid"/>
    <property type="evidence" value="ECO:0007669"/>
    <property type="project" value="TreeGrafter"/>
</dbReference>
<comment type="caution">
    <text evidence="6">The sequence shown here is derived from an EMBL/GenBank/DDBJ whole genome shotgun (WGS) entry which is preliminary data.</text>
</comment>
<evidence type="ECO:0000256" key="2">
    <source>
        <dbReference type="ARBA" id="ARBA00008657"/>
    </source>
</evidence>
<dbReference type="Pfam" id="PF04381">
    <property type="entry name" value="RdgC"/>
    <property type="match status" value="1"/>
</dbReference>
<dbReference type="GO" id="GO:0003690">
    <property type="term" value="F:double-stranded DNA binding"/>
    <property type="evidence" value="ECO:0007669"/>
    <property type="project" value="TreeGrafter"/>
</dbReference>
<keyword evidence="5" id="KW-0233">DNA recombination</keyword>
<dbReference type="GO" id="GO:0006310">
    <property type="term" value="P:DNA recombination"/>
    <property type="evidence" value="ECO:0007669"/>
    <property type="project" value="UniProtKB-KW"/>
</dbReference>
<keyword evidence="4" id="KW-0963">Cytoplasm</keyword>
<organism evidence="6 7">
    <name type="scientific">Terasakiispira papahanaumokuakeensis</name>
    <dbReference type="NCBI Taxonomy" id="197479"/>
    <lineage>
        <taxon>Bacteria</taxon>
        <taxon>Pseudomonadati</taxon>
        <taxon>Pseudomonadota</taxon>
        <taxon>Gammaproteobacteria</taxon>
        <taxon>Oceanospirillales</taxon>
        <taxon>Terasakiispira</taxon>
    </lineage>
</organism>
<reference evidence="6 7" key="1">
    <citation type="submission" date="2016-08" db="EMBL/GenBank/DDBJ databases">
        <authorList>
            <person name="Seilhamer J.J."/>
        </authorList>
    </citation>
    <scope>NUCLEOTIDE SEQUENCE [LARGE SCALE GENOMIC DNA]</scope>
    <source>
        <strain evidence="6 7">PH27A</strain>
    </source>
</reference>
<evidence type="ECO:0000256" key="5">
    <source>
        <dbReference type="ARBA" id="ARBA00023172"/>
    </source>
</evidence>
<dbReference type="GO" id="GO:0000018">
    <property type="term" value="P:regulation of DNA recombination"/>
    <property type="evidence" value="ECO:0007669"/>
    <property type="project" value="TreeGrafter"/>
</dbReference>
<dbReference type="Proteomes" id="UP000094291">
    <property type="component" value="Unassembled WGS sequence"/>
</dbReference>
<keyword evidence="7" id="KW-1185">Reference proteome</keyword>
<protein>
    <recommendedName>
        <fullName evidence="3">Recombination-associated protein RdgC</fullName>
    </recommendedName>
</protein>
<comment type="subcellular location">
    <subcellularLocation>
        <location evidence="1">Cytoplasm</location>
        <location evidence="1">Nucleoid</location>
    </subcellularLocation>
</comment>
<dbReference type="OrthoDB" id="5290530at2"/>
<dbReference type="NCBIfam" id="NF001464">
    <property type="entry name" value="PRK00321.1-5"/>
    <property type="match status" value="1"/>
</dbReference>
<dbReference type="PANTHER" id="PTHR38103">
    <property type="entry name" value="RECOMBINATION-ASSOCIATED PROTEIN RDGC"/>
    <property type="match status" value="1"/>
</dbReference>
<gene>
    <name evidence="6" type="ORF">BFW38_08905</name>
</gene>